<evidence type="ECO:0000256" key="2">
    <source>
        <dbReference type="ARBA" id="ARBA00022598"/>
    </source>
</evidence>
<dbReference type="InterPro" id="IPR025110">
    <property type="entry name" value="AMP-bd_C"/>
</dbReference>
<dbReference type="Gene3D" id="3.30.300.30">
    <property type="match status" value="1"/>
</dbReference>
<keyword evidence="4" id="KW-0067">ATP-binding</keyword>
<feature type="domain" description="AMP-dependent synthetase/ligase" evidence="5">
    <location>
        <begin position="106"/>
        <end position="457"/>
    </location>
</feature>
<evidence type="ECO:0000259" key="7">
    <source>
        <dbReference type="Pfam" id="PF16177"/>
    </source>
</evidence>
<dbReference type="SUPFAM" id="SSF56801">
    <property type="entry name" value="Acetyl-CoA synthetase-like"/>
    <property type="match status" value="1"/>
</dbReference>
<dbReference type="InterPro" id="IPR032387">
    <property type="entry name" value="ACAS_N"/>
</dbReference>
<accession>A0A255DIG8</accession>
<keyword evidence="2 8" id="KW-0436">Ligase</keyword>
<evidence type="ECO:0000256" key="4">
    <source>
        <dbReference type="ARBA" id="ARBA00022840"/>
    </source>
</evidence>
<dbReference type="InterPro" id="IPR005914">
    <property type="entry name" value="Acac_CoA_synth"/>
</dbReference>
<feature type="domain" description="Acetyl-coenzyme A synthetase N-terminal" evidence="7">
    <location>
        <begin position="33"/>
        <end position="90"/>
    </location>
</feature>
<dbReference type="InterPro" id="IPR045851">
    <property type="entry name" value="AMP-bd_C_sf"/>
</dbReference>
<dbReference type="PANTHER" id="PTHR42921:SF1">
    <property type="entry name" value="ACETOACETYL-COA SYNTHETASE"/>
    <property type="match status" value="1"/>
</dbReference>
<protein>
    <submittedName>
        <fullName evidence="8">Acetoacetate--CoA ligase</fullName>
    </submittedName>
</protein>
<gene>
    <name evidence="8" type="ORF">CG716_21375</name>
</gene>
<dbReference type="Pfam" id="PF00501">
    <property type="entry name" value="AMP-binding"/>
    <property type="match status" value="1"/>
</dbReference>
<dbReference type="Pfam" id="PF13193">
    <property type="entry name" value="AMP-binding_C"/>
    <property type="match status" value="1"/>
</dbReference>
<keyword evidence="3" id="KW-0547">Nucleotide-binding</keyword>
<dbReference type="GO" id="GO:0030729">
    <property type="term" value="F:acetoacetate-CoA ligase activity"/>
    <property type="evidence" value="ECO:0007669"/>
    <property type="project" value="InterPro"/>
</dbReference>
<feature type="domain" description="AMP-binding enzyme C-terminal" evidence="6">
    <location>
        <begin position="531"/>
        <end position="605"/>
    </location>
</feature>
<organism evidence="8 9">
    <name type="scientific">Mycolicibacterium sphagni</name>
    <dbReference type="NCBI Taxonomy" id="1786"/>
    <lineage>
        <taxon>Bacteria</taxon>
        <taxon>Bacillati</taxon>
        <taxon>Actinomycetota</taxon>
        <taxon>Actinomycetes</taxon>
        <taxon>Mycobacteriales</taxon>
        <taxon>Mycobacteriaceae</taxon>
        <taxon>Mycolicibacterium</taxon>
    </lineage>
</organism>
<dbReference type="Pfam" id="PF16177">
    <property type="entry name" value="ACAS_N"/>
    <property type="match status" value="1"/>
</dbReference>
<evidence type="ECO:0000259" key="6">
    <source>
        <dbReference type="Pfam" id="PF13193"/>
    </source>
</evidence>
<evidence type="ECO:0000259" key="5">
    <source>
        <dbReference type="Pfam" id="PF00501"/>
    </source>
</evidence>
<dbReference type="EMBL" id="NOZR01000020">
    <property type="protein sequence ID" value="OYN76742.1"/>
    <property type="molecule type" value="Genomic_DNA"/>
</dbReference>
<evidence type="ECO:0000313" key="9">
    <source>
        <dbReference type="Proteomes" id="UP000216063"/>
    </source>
</evidence>
<dbReference type="AlphaFoldDB" id="A0A255DIG8"/>
<dbReference type="PROSITE" id="PS00455">
    <property type="entry name" value="AMP_BINDING"/>
    <property type="match status" value="1"/>
</dbReference>
<dbReference type="Proteomes" id="UP000216063">
    <property type="component" value="Unassembled WGS sequence"/>
</dbReference>
<dbReference type="NCBIfam" id="NF002937">
    <property type="entry name" value="PRK03584.1"/>
    <property type="match status" value="1"/>
</dbReference>
<name>A0A255DIG8_9MYCO</name>
<comment type="caution">
    <text evidence="8">The sequence shown here is derived from an EMBL/GenBank/DDBJ whole genome shotgun (WGS) entry which is preliminary data.</text>
</comment>
<evidence type="ECO:0000256" key="3">
    <source>
        <dbReference type="ARBA" id="ARBA00022741"/>
    </source>
</evidence>
<dbReference type="InterPro" id="IPR000873">
    <property type="entry name" value="AMP-dep_synth/lig_dom"/>
</dbReference>
<dbReference type="GO" id="GO:0005524">
    <property type="term" value="F:ATP binding"/>
    <property type="evidence" value="ECO:0007669"/>
    <property type="project" value="UniProtKB-KW"/>
</dbReference>
<sequence length="647" mass="70279">MTDERNTVPRSEPQWKQFAATTAAQHGAPSGSYAELWQWSVDHPARFWRALWEHFDVHAEVGPGAGDDAVLADATMPRTVWFPGVQLNYVDQILRHTAHAGAAIIGIDEDGTRTEISWAELAGRIGAVAAELRRLGVQTGDCVAAYLPDVAEAMVAFLATAAIGAVWSACGQDYAPQGAASRLAQLQPKVLFSADGYQLGGKWFDKRADTKELVDLLPGRPHLLVLDSDDYRRLIATPVTPEVTAVAFDHPLWVLFSSGTTGKPKGIVHGHGGVILEHLKATALQGDLGPDDVFFWQTALSWMMWNFRIAGLMCGSTVVCYSGHPLNPDADRLWQLLEDEKVTYFGTSPGHLLASRKAGLHPGTEHDLGRLTTIGSTGSPLPADLFDWVREEVGENVAVSSISGGTDVVTAFAGGTAGEPVIPGELTTRYLGVALYSWSPQRQPLIGEVGEMVITTPMPSMPVRFWNDDDGSRYRAAYFDHHWAEGPAPHVWRHGDWVTVTDRGSLIIHGRSDATLNRHGIRMGSADIYEVVEAIDAVTEGFVLGIDGPDGAYWMPLFVTLTPGRVLDDELVGVIRSAIRTKLSPRHVPDDIIAAPGIPHTRTGKKLEVPVTAIMAGHADVSLDPRSIDNPDLIDWYRAQGAEHSWV</sequence>
<proteinExistence type="inferred from homology"/>
<evidence type="ECO:0000313" key="8">
    <source>
        <dbReference type="EMBL" id="OYN76742.1"/>
    </source>
</evidence>
<dbReference type="OrthoDB" id="9803968at2"/>
<dbReference type="GO" id="GO:0006629">
    <property type="term" value="P:lipid metabolic process"/>
    <property type="evidence" value="ECO:0007669"/>
    <property type="project" value="InterPro"/>
</dbReference>
<evidence type="ECO:0000256" key="1">
    <source>
        <dbReference type="ARBA" id="ARBA00006432"/>
    </source>
</evidence>
<comment type="similarity">
    <text evidence="1">Belongs to the ATP-dependent AMP-binding enzyme family.</text>
</comment>
<dbReference type="RefSeq" id="WP_094483118.1">
    <property type="nucleotide sequence ID" value="NZ_NOZR01000020.1"/>
</dbReference>
<dbReference type="Gene3D" id="3.40.50.12780">
    <property type="entry name" value="N-terminal domain of ligase-like"/>
    <property type="match status" value="1"/>
</dbReference>
<dbReference type="InterPro" id="IPR020845">
    <property type="entry name" value="AMP-binding_CS"/>
</dbReference>
<dbReference type="InterPro" id="IPR042099">
    <property type="entry name" value="ANL_N_sf"/>
</dbReference>
<dbReference type="NCBIfam" id="TIGR01217">
    <property type="entry name" value="ac_ac_CoA_syn"/>
    <property type="match status" value="1"/>
</dbReference>
<keyword evidence="9" id="KW-1185">Reference proteome</keyword>
<reference evidence="8 9" key="1">
    <citation type="submission" date="2017-07" db="EMBL/GenBank/DDBJ databases">
        <title>The new phylogeny of genus Mycobacterium.</title>
        <authorList>
            <person name="Tortoli E."/>
            <person name="Trovato A."/>
            <person name="Cirillo D.M."/>
        </authorList>
    </citation>
    <scope>NUCLEOTIDE SEQUENCE [LARGE SCALE GENOMIC DNA]</scope>
    <source>
        <strain evidence="8 9">ATCC 33027</strain>
    </source>
</reference>
<dbReference type="PANTHER" id="PTHR42921">
    <property type="entry name" value="ACETOACETYL-COA SYNTHETASE"/>
    <property type="match status" value="1"/>
</dbReference>